<evidence type="ECO:0000256" key="4">
    <source>
        <dbReference type="ARBA" id="ARBA00022692"/>
    </source>
</evidence>
<evidence type="ECO:0000256" key="5">
    <source>
        <dbReference type="ARBA" id="ARBA00022989"/>
    </source>
</evidence>
<dbReference type="Proteomes" id="UP000011016">
    <property type="component" value="Unassembled WGS sequence"/>
</dbReference>
<keyword evidence="2" id="KW-1003">Cell membrane</keyword>
<dbReference type="InterPro" id="IPR022764">
    <property type="entry name" value="Peptidase_S54_rhomboid_dom"/>
</dbReference>
<dbReference type="GO" id="GO:0004252">
    <property type="term" value="F:serine-type endopeptidase activity"/>
    <property type="evidence" value="ECO:0007669"/>
    <property type="project" value="InterPro"/>
</dbReference>
<dbReference type="GO" id="GO:0016020">
    <property type="term" value="C:membrane"/>
    <property type="evidence" value="ECO:0007669"/>
    <property type="project" value="UniProtKB-SubCell"/>
</dbReference>
<feature type="transmembrane region" description="Helical" evidence="7">
    <location>
        <begin position="158"/>
        <end position="180"/>
    </location>
</feature>
<dbReference type="SUPFAM" id="SSF144091">
    <property type="entry name" value="Rhomboid-like"/>
    <property type="match status" value="1"/>
</dbReference>
<keyword evidence="3" id="KW-0997">Cell inner membrane</keyword>
<evidence type="ECO:0000313" key="9">
    <source>
        <dbReference type="EMBL" id="CCI83978.1"/>
    </source>
</evidence>
<feature type="transmembrane region" description="Helical" evidence="7">
    <location>
        <begin position="12"/>
        <end position="32"/>
    </location>
</feature>
<evidence type="ECO:0000313" key="10">
    <source>
        <dbReference type="Proteomes" id="UP000011016"/>
    </source>
</evidence>
<comment type="caution">
    <text evidence="9">The sequence shown here is derived from an EMBL/GenBank/DDBJ whole genome shotgun (WGS) entry which is preliminary data.</text>
</comment>
<gene>
    <name evidence="9" type="ORF">BN46_1255</name>
</gene>
<feature type="transmembrane region" description="Helical" evidence="7">
    <location>
        <begin position="104"/>
        <end position="123"/>
    </location>
</feature>
<keyword evidence="6 7" id="KW-0472">Membrane</keyword>
<dbReference type="PANTHER" id="PTHR43066:SF26">
    <property type="entry name" value="RHOMBOID PROTEASE GLPG"/>
    <property type="match status" value="1"/>
</dbReference>
<keyword evidence="4 7" id="KW-0812">Transmembrane</keyword>
<sequence>MGGVSDNAVARLFRSAPVTCSVGALLIAVWLLQAIEARSITRTAAGPVTDAFLVRGPEVIVEPLGALRTLTAVLIHLGLGHLVVNLALFFFVGREIERRLPGGFYLATFVLSGLGSSLAIIVFDPLVPTAGASGAIFGLMAVFVATAFRAGLDVRAPLILLGINIAYTFISAGSVSLWGHLGGAATGAALAGATLARRAWLRWAITALVAFVVIGGILLYSSGVWF</sequence>
<evidence type="ECO:0000256" key="6">
    <source>
        <dbReference type="ARBA" id="ARBA00023136"/>
    </source>
</evidence>
<dbReference type="InterPro" id="IPR035952">
    <property type="entry name" value="Rhomboid-like_sf"/>
</dbReference>
<protein>
    <submittedName>
        <fullName evidence="9">Putative secreted protein</fullName>
    </submittedName>
</protein>
<evidence type="ECO:0000256" key="2">
    <source>
        <dbReference type="ARBA" id="ARBA00022475"/>
    </source>
</evidence>
<reference evidence="9 10" key="1">
    <citation type="journal article" date="2012" name="J. Bacteriol.">
        <title>Draft Genome Sequence of Turicella otitidis ATCC 51513, Isolated from Middle Ear Fluid from a Child with Otitis Media.</title>
        <authorList>
            <person name="Brinkrolf K."/>
            <person name="Schneider J."/>
            <person name="Knecht M."/>
            <person name="Ruckert C."/>
            <person name="Tauch A."/>
        </authorList>
    </citation>
    <scope>NUCLEOTIDE SEQUENCE [LARGE SCALE GENOMIC DNA]</scope>
    <source>
        <strain evidence="9 10">ATCC 51513</strain>
    </source>
</reference>
<evidence type="ECO:0000256" key="3">
    <source>
        <dbReference type="ARBA" id="ARBA00022519"/>
    </source>
</evidence>
<dbReference type="Gene3D" id="1.20.1540.10">
    <property type="entry name" value="Rhomboid-like"/>
    <property type="match status" value="1"/>
</dbReference>
<feature type="transmembrane region" description="Helical" evidence="7">
    <location>
        <begin position="129"/>
        <end position="151"/>
    </location>
</feature>
<feature type="transmembrane region" description="Helical" evidence="7">
    <location>
        <begin position="73"/>
        <end position="92"/>
    </location>
</feature>
<proteinExistence type="predicted"/>
<dbReference type="AlphaFoldDB" id="I7IXP3"/>
<evidence type="ECO:0000259" key="8">
    <source>
        <dbReference type="Pfam" id="PF01694"/>
    </source>
</evidence>
<accession>I7IXP3</accession>
<dbReference type="PANTHER" id="PTHR43066">
    <property type="entry name" value="RHOMBOID-RELATED PROTEIN"/>
    <property type="match status" value="1"/>
</dbReference>
<feature type="transmembrane region" description="Helical" evidence="7">
    <location>
        <begin position="200"/>
        <end position="220"/>
    </location>
</feature>
<feature type="domain" description="Peptidase S54 rhomboid" evidence="8">
    <location>
        <begin position="67"/>
        <end position="193"/>
    </location>
</feature>
<comment type="subcellular location">
    <subcellularLocation>
        <location evidence="1">Membrane</location>
        <topology evidence="1">Multi-pass membrane protein</topology>
    </subcellularLocation>
</comment>
<dbReference type="EMBL" id="CAJZ01000183">
    <property type="protein sequence ID" value="CCI83978.1"/>
    <property type="molecule type" value="Genomic_DNA"/>
</dbReference>
<organism evidence="9 10">
    <name type="scientific">Corynebacterium otitidis ATCC 51513</name>
    <dbReference type="NCBI Taxonomy" id="883169"/>
    <lineage>
        <taxon>Bacteria</taxon>
        <taxon>Bacillati</taxon>
        <taxon>Actinomycetota</taxon>
        <taxon>Actinomycetes</taxon>
        <taxon>Mycobacteriales</taxon>
        <taxon>Corynebacteriaceae</taxon>
        <taxon>Corynebacterium</taxon>
    </lineage>
</organism>
<dbReference type="Pfam" id="PF01694">
    <property type="entry name" value="Rhomboid"/>
    <property type="match status" value="1"/>
</dbReference>
<evidence type="ECO:0000256" key="1">
    <source>
        <dbReference type="ARBA" id="ARBA00004141"/>
    </source>
</evidence>
<evidence type="ECO:0000256" key="7">
    <source>
        <dbReference type="SAM" id="Phobius"/>
    </source>
</evidence>
<name>I7IXP3_9CORY</name>
<keyword evidence="5 7" id="KW-1133">Transmembrane helix</keyword>